<evidence type="ECO:0000313" key="4">
    <source>
        <dbReference type="EMBL" id="CAF4958253.1"/>
    </source>
</evidence>
<dbReference type="EMBL" id="CAJOBI010142511">
    <property type="protein sequence ID" value="CAF4774348.1"/>
    <property type="molecule type" value="Genomic_DNA"/>
</dbReference>
<reference evidence="2" key="1">
    <citation type="submission" date="2021-02" db="EMBL/GenBank/DDBJ databases">
        <authorList>
            <person name="Nowell W R."/>
        </authorList>
    </citation>
    <scope>NUCLEOTIDE SEQUENCE</scope>
</reference>
<evidence type="ECO:0000313" key="5">
    <source>
        <dbReference type="Proteomes" id="UP000676336"/>
    </source>
</evidence>
<dbReference type="EMBL" id="CAJOBH010137847">
    <property type="protein sequence ID" value="CAF4790417.1"/>
    <property type="molecule type" value="Genomic_DNA"/>
</dbReference>
<feature type="non-terminal residue" evidence="2">
    <location>
        <position position="1"/>
    </location>
</feature>
<dbReference type="Proteomes" id="UP000681967">
    <property type="component" value="Unassembled WGS sequence"/>
</dbReference>
<feature type="non-terminal residue" evidence="2">
    <location>
        <position position="78"/>
    </location>
</feature>
<sequence>LSDPSSIRTKVEPIKTENPIETNENTNTLIQKDALVSQSTSSPAVNNPIASNQQTTNENKNEWTASTPNSVSISGPPS</sequence>
<feature type="compositionally biased region" description="Low complexity" evidence="1">
    <location>
        <begin position="16"/>
        <end position="28"/>
    </location>
</feature>
<evidence type="ECO:0000313" key="3">
    <source>
        <dbReference type="EMBL" id="CAF4790417.1"/>
    </source>
</evidence>
<organism evidence="2 5">
    <name type="scientific">Rotaria magnacalcarata</name>
    <dbReference type="NCBI Taxonomy" id="392030"/>
    <lineage>
        <taxon>Eukaryota</taxon>
        <taxon>Metazoa</taxon>
        <taxon>Spiralia</taxon>
        <taxon>Gnathifera</taxon>
        <taxon>Rotifera</taxon>
        <taxon>Eurotatoria</taxon>
        <taxon>Bdelloidea</taxon>
        <taxon>Philodinida</taxon>
        <taxon>Philodinidae</taxon>
        <taxon>Rotaria</taxon>
    </lineage>
</organism>
<accession>A0A8S3AWX7</accession>
<feature type="compositionally biased region" description="Polar residues" evidence="1">
    <location>
        <begin position="36"/>
        <end position="78"/>
    </location>
</feature>
<name>A0A8S3AWX7_9BILA</name>
<comment type="caution">
    <text evidence="2">The sequence shown here is derived from an EMBL/GenBank/DDBJ whole genome shotgun (WGS) entry which is preliminary data.</text>
</comment>
<gene>
    <name evidence="3" type="ORF">BYL167_LOCUS47694</name>
    <name evidence="4" type="ORF">GIL414_LOCUS54698</name>
    <name evidence="2" type="ORF">SMN809_LOCUS46069</name>
</gene>
<dbReference type="EMBL" id="CAJOBJ010192350">
    <property type="protein sequence ID" value="CAF4958253.1"/>
    <property type="molecule type" value="Genomic_DNA"/>
</dbReference>
<evidence type="ECO:0000256" key="1">
    <source>
        <dbReference type="SAM" id="MobiDB-lite"/>
    </source>
</evidence>
<feature type="region of interest" description="Disordered" evidence="1">
    <location>
        <begin position="1"/>
        <end position="78"/>
    </location>
</feature>
<dbReference type="AlphaFoldDB" id="A0A8S3AWX7"/>
<protein>
    <submittedName>
        <fullName evidence="2">Uncharacterized protein</fullName>
    </submittedName>
</protein>
<dbReference type="Proteomes" id="UP000681720">
    <property type="component" value="Unassembled WGS sequence"/>
</dbReference>
<proteinExistence type="predicted"/>
<dbReference type="Proteomes" id="UP000676336">
    <property type="component" value="Unassembled WGS sequence"/>
</dbReference>
<evidence type="ECO:0000313" key="2">
    <source>
        <dbReference type="EMBL" id="CAF4774348.1"/>
    </source>
</evidence>